<feature type="compositionally biased region" description="Polar residues" evidence="2">
    <location>
        <begin position="70"/>
        <end position="91"/>
    </location>
</feature>
<accession>A0AAN6WL73</accession>
<reference evidence="3" key="2">
    <citation type="submission" date="2023-05" db="EMBL/GenBank/DDBJ databases">
        <authorList>
            <consortium name="Lawrence Berkeley National Laboratory"/>
            <person name="Steindorff A."/>
            <person name="Hensen N."/>
            <person name="Bonometti L."/>
            <person name="Westerberg I."/>
            <person name="Brannstrom I.O."/>
            <person name="Guillou S."/>
            <person name="Cros-Aarteil S."/>
            <person name="Calhoun S."/>
            <person name="Haridas S."/>
            <person name="Kuo A."/>
            <person name="Mondo S."/>
            <person name="Pangilinan J."/>
            <person name="Riley R."/>
            <person name="Labutti K."/>
            <person name="Andreopoulos B."/>
            <person name="Lipzen A."/>
            <person name="Chen C."/>
            <person name="Yanf M."/>
            <person name="Daum C."/>
            <person name="Ng V."/>
            <person name="Clum A."/>
            <person name="Ohm R."/>
            <person name="Martin F."/>
            <person name="Silar P."/>
            <person name="Natvig D."/>
            <person name="Lalanne C."/>
            <person name="Gautier V."/>
            <person name="Ament-Velasquez S.L."/>
            <person name="Kruys A."/>
            <person name="Hutchinson M.I."/>
            <person name="Powell A.J."/>
            <person name="Barry K."/>
            <person name="Miller A.N."/>
            <person name="Grigoriev I.V."/>
            <person name="Debuchy R."/>
            <person name="Gladieux P."/>
            <person name="Thoren M.H."/>
            <person name="Johannesson H."/>
        </authorList>
    </citation>
    <scope>NUCLEOTIDE SEQUENCE</scope>
    <source>
        <strain evidence="3">PSN309</strain>
    </source>
</reference>
<feature type="region of interest" description="Disordered" evidence="2">
    <location>
        <begin position="33"/>
        <end position="132"/>
    </location>
</feature>
<dbReference type="Pfam" id="PF11951">
    <property type="entry name" value="Fungal_trans_2"/>
    <property type="match status" value="1"/>
</dbReference>
<feature type="compositionally biased region" description="Low complexity" evidence="2">
    <location>
        <begin position="109"/>
        <end position="126"/>
    </location>
</feature>
<dbReference type="AlphaFoldDB" id="A0AAN6WL73"/>
<gene>
    <name evidence="3" type="ORF">QBC35DRAFT_66174</name>
</gene>
<sequence length="664" mass="71852">MDHFNATVKDGKLVNTRRGLQVSRQKFNGISFVNTSAQTPSPGSDSFSVSDTSSKTPRQVKFVEKGNESRPGSSRSSQTQDFSFVSDSGQSKRPRRRAAATKDRNLTASPASSSHKSSRSSPLTPSGDVSYEFADSSGMQVVPSMDFGLDSTTADTSSTWSAQEDASTYISEDDWKLFQHYYAQMPYISYPYEDILTYNPTRSDDLYSLVVGDFAAIHCVLMCGAIAEAVLSSQTDSKGFAYHISKICSILNMKLDQNQAADAVTLHCIATLAGMGCYVGRLDHWHMHMSGLQRVVDVNGGLGGLPPWLLAKMHTADLRGAAALASSPYLSFTRYYSSVSTVLPMDVREYASASLSTLLGPLQVSPEVIGALASLAAFTSAVRMARDSGRTVAFDPHAFTEEWQTIMQVLITRPRPLREVKSADHPSSNPYWSGMSSSRSSEGSSSSGAAAENYMENHRLRHGVVPVVPAAPLGPGGHVEPALRIAALLFLKELLPDWPRNLGGYAVLLSLFQQHLQGILQAFTGSSRSSSKKKGKSGNVSHNLLDPLLLAGSHGSSSPVAAALKPVIIFLALVGNMSSLLGSENEGRYEEEGDQYPRGVYADCLRYIAGIGDEESIGLLEEEGDFVVLRMFDLRHIRGQEGWDERVAMGELLCLNGGGGYYEE</sequence>
<dbReference type="PANTHER" id="PTHR37540:SF5">
    <property type="entry name" value="TRANSCRIPTION FACTOR DOMAIN-CONTAINING PROTEIN"/>
    <property type="match status" value="1"/>
</dbReference>
<comment type="caution">
    <text evidence="3">The sequence shown here is derived from an EMBL/GenBank/DDBJ whole genome shotgun (WGS) entry which is preliminary data.</text>
</comment>
<feature type="region of interest" description="Disordered" evidence="2">
    <location>
        <begin position="419"/>
        <end position="450"/>
    </location>
</feature>
<evidence type="ECO:0000313" key="4">
    <source>
        <dbReference type="Proteomes" id="UP001302126"/>
    </source>
</evidence>
<keyword evidence="4" id="KW-1185">Reference proteome</keyword>
<dbReference type="Proteomes" id="UP001302126">
    <property type="component" value="Unassembled WGS sequence"/>
</dbReference>
<reference evidence="3" key="1">
    <citation type="journal article" date="2023" name="Mol. Phylogenet. Evol.">
        <title>Genome-scale phylogeny and comparative genomics of the fungal order Sordariales.</title>
        <authorList>
            <person name="Hensen N."/>
            <person name="Bonometti L."/>
            <person name="Westerberg I."/>
            <person name="Brannstrom I.O."/>
            <person name="Guillou S."/>
            <person name="Cros-Aarteil S."/>
            <person name="Calhoun S."/>
            <person name="Haridas S."/>
            <person name="Kuo A."/>
            <person name="Mondo S."/>
            <person name="Pangilinan J."/>
            <person name="Riley R."/>
            <person name="LaButti K."/>
            <person name="Andreopoulos B."/>
            <person name="Lipzen A."/>
            <person name="Chen C."/>
            <person name="Yan M."/>
            <person name="Daum C."/>
            <person name="Ng V."/>
            <person name="Clum A."/>
            <person name="Steindorff A."/>
            <person name="Ohm R.A."/>
            <person name="Martin F."/>
            <person name="Silar P."/>
            <person name="Natvig D.O."/>
            <person name="Lalanne C."/>
            <person name="Gautier V."/>
            <person name="Ament-Velasquez S.L."/>
            <person name="Kruys A."/>
            <person name="Hutchinson M.I."/>
            <person name="Powell A.J."/>
            <person name="Barry K."/>
            <person name="Miller A.N."/>
            <person name="Grigoriev I.V."/>
            <person name="Debuchy R."/>
            <person name="Gladieux P."/>
            <person name="Hiltunen Thoren M."/>
            <person name="Johannesson H."/>
        </authorList>
    </citation>
    <scope>NUCLEOTIDE SEQUENCE</scope>
    <source>
        <strain evidence="3">PSN309</strain>
    </source>
</reference>
<keyword evidence="1" id="KW-0539">Nucleus</keyword>
<organism evidence="3 4">
    <name type="scientific">Podospora australis</name>
    <dbReference type="NCBI Taxonomy" id="1536484"/>
    <lineage>
        <taxon>Eukaryota</taxon>
        <taxon>Fungi</taxon>
        <taxon>Dikarya</taxon>
        <taxon>Ascomycota</taxon>
        <taxon>Pezizomycotina</taxon>
        <taxon>Sordariomycetes</taxon>
        <taxon>Sordariomycetidae</taxon>
        <taxon>Sordariales</taxon>
        <taxon>Podosporaceae</taxon>
        <taxon>Podospora</taxon>
    </lineage>
</organism>
<dbReference type="InterPro" id="IPR021858">
    <property type="entry name" value="Fun_TF"/>
</dbReference>
<evidence type="ECO:0000313" key="3">
    <source>
        <dbReference type="EMBL" id="KAK4184173.1"/>
    </source>
</evidence>
<name>A0AAN6WL73_9PEZI</name>
<feature type="compositionally biased region" description="Low complexity" evidence="2">
    <location>
        <begin position="433"/>
        <end position="450"/>
    </location>
</feature>
<proteinExistence type="predicted"/>
<dbReference type="PANTHER" id="PTHR37540">
    <property type="entry name" value="TRANSCRIPTION FACTOR (ACR-2), PUTATIVE-RELATED-RELATED"/>
    <property type="match status" value="1"/>
</dbReference>
<evidence type="ECO:0000256" key="2">
    <source>
        <dbReference type="SAM" id="MobiDB-lite"/>
    </source>
</evidence>
<dbReference type="EMBL" id="MU864501">
    <property type="protein sequence ID" value="KAK4184173.1"/>
    <property type="molecule type" value="Genomic_DNA"/>
</dbReference>
<feature type="compositionally biased region" description="Low complexity" evidence="2">
    <location>
        <begin position="39"/>
        <end position="57"/>
    </location>
</feature>
<evidence type="ECO:0000256" key="1">
    <source>
        <dbReference type="ARBA" id="ARBA00023242"/>
    </source>
</evidence>
<protein>
    <submittedName>
        <fullName evidence="3">Uncharacterized protein</fullName>
    </submittedName>
</protein>